<dbReference type="EMBL" id="PSXY01000033">
    <property type="protein sequence ID" value="PPF64797.1"/>
    <property type="molecule type" value="Genomic_DNA"/>
</dbReference>
<keyword evidence="2" id="KW-0238">DNA-binding</keyword>
<reference evidence="6 7" key="1">
    <citation type="submission" date="2018-02" db="EMBL/GenBank/DDBJ databases">
        <title>Bacteriophage NCPPB3778 and a type I-E CRISPR drive the evolution of the US Biological Select Agent, Rathayibacter toxicus.</title>
        <authorList>
            <person name="Davis E.W.II."/>
            <person name="Tabima J.F."/>
            <person name="Weisberg A.J."/>
            <person name="Lopes L.D."/>
            <person name="Wiseman M.S."/>
            <person name="Wiseman M.S."/>
            <person name="Pupko T."/>
            <person name="Belcher M.S."/>
            <person name="Sechler A.J."/>
            <person name="Tancos M.A."/>
            <person name="Schroeder B.K."/>
            <person name="Murray T.D."/>
            <person name="Luster D.G."/>
            <person name="Schneider W.L."/>
            <person name="Rogers E."/>
            <person name="Andreote F.D."/>
            <person name="Grunwald N.J."/>
            <person name="Putnam M.L."/>
            <person name="Chang J.H."/>
        </authorList>
    </citation>
    <scope>NUCLEOTIDE SEQUENCE [LARGE SCALE GENOMIC DNA]</scope>
    <source>
        <strain evidence="6 7">AY1B3</strain>
    </source>
</reference>
<evidence type="ECO:0000256" key="1">
    <source>
        <dbReference type="ARBA" id="ARBA00023015"/>
    </source>
</evidence>
<dbReference type="Proteomes" id="UP000239241">
    <property type="component" value="Unassembled WGS sequence"/>
</dbReference>
<sequence length="390" mass="40820">MVACVSPVSSAICTRLMGPRLRTRSRTRPLLVAVVSVTRGLTTRPRSRPCDPRAPRLSVRVRAAGASRPMGDTATMPAPAHPAALAAPTVPEPVGAGALEAPAPPGPDAPGAERPSVGLVVVQPPHSHALDPFWGELVRGMEEALDAEDRTVLMQIARDDAEERDIHRRWAADPAIAGVLVVDLVDPDPRGALLVELGLPAVMLGDAVDAHHTTVVVDDSAPMRTAIGHLAALGHRRIGRVGGRPELRHTRSRDRAFDAAVREAGLTGRTVHGDYAAASGAELTRILLGEDRRPTALVYDNDVMAVAGLAAAQAAGLDVPGDVSLLAWDDSALCRLAHPPMTAMRREIQDLGRTAAGALLDVVAGRGRTVLHVDAATLVTRGTTAPPRAG</sequence>
<evidence type="ECO:0000313" key="6">
    <source>
        <dbReference type="EMBL" id="PPF64797.1"/>
    </source>
</evidence>
<accession>A0A2S5VP02</accession>
<dbReference type="AlphaFoldDB" id="A0A2S5VP02"/>
<dbReference type="InterPro" id="IPR028082">
    <property type="entry name" value="Peripla_BP_I"/>
</dbReference>
<evidence type="ECO:0000256" key="4">
    <source>
        <dbReference type="SAM" id="MobiDB-lite"/>
    </source>
</evidence>
<dbReference type="Gene3D" id="3.40.50.2300">
    <property type="match status" value="2"/>
</dbReference>
<keyword evidence="1" id="KW-0805">Transcription regulation</keyword>
<evidence type="ECO:0000256" key="2">
    <source>
        <dbReference type="ARBA" id="ARBA00023125"/>
    </source>
</evidence>
<gene>
    <name evidence="6" type="ORF">C5E16_14170</name>
</gene>
<protein>
    <submittedName>
        <fullName evidence="6">LacI family transcriptional regulator</fullName>
    </submittedName>
</protein>
<name>A0A2S5VP02_9MICO</name>
<dbReference type="PANTHER" id="PTHR30146">
    <property type="entry name" value="LACI-RELATED TRANSCRIPTIONAL REPRESSOR"/>
    <property type="match status" value="1"/>
</dbReference>
<organism evidence="6 7">
    <name type="scientific">Clavibacter michiganensis</name>
    <dbReference type="NCBI Taxonomy" id="28447"/>
    <lineage>
        <taxon>Bacteria</taxon>
        <taxon>Bacillati</taxon>
        <taxon>Actinomycetota</taxon>
        <taxon>Actinomycetes</taxon>
        <taxon>Micrococcales</taxon>
        <taxon>Microbacteriaceae</taxon>
        <taxon>Clavibacter</taxon>
    </lineage>
</organism>
<dbReference type="GO" id="GO:0000976">
    <property type="term" value="F:transcription cis-regulatory region binding"/>
    <property type="evidence" value="ECO:0007669"/>
    <property type="project" value="TreeGrafter"/>
</dbReference>
<keyword evidence="3" id="KW-0804">Transcription</keyword>
<proteinExistence type="predicted"/>
<dbReference type="PANTHER" id="PTHR30146:SF155">
    <property type="entry name" value="ALANINE RACEMASE"/>
    <property type="match status" value="1"/>
</dbReference>
<dbReference type="Pfam" id="PF13377">
    <property type="entry name" value="Peripla_BP_3"/>
    <property type="match status" value="1"/>
</dbReference>
<evidence type="ECO:0000313" key="7">
    <source>
        <dbReference type="Proteomes" id="UP000239241"/>
    </source>
</evidence>
<evidence type="ECO:0000256" key="3">
    <source>
        <dbReference type="ARBA" id="ARBA00023163"/>
    </source>
</evidence>
<dbReference type="GO" id="GO:0003700">
    <property type="term" value="F:DNA-binding transcription factor activity"/>
    <property type="evidence" value="ECO:0007669"/>
    <property type="project" value="TreeGrafter"/>
</dbReference>
<feature type="region of interest" description="Disordered" evidence="4">
    <location>
        <begin position="93"/>
        <end position="115"/>
    </location>
</feature>
<dbReference type="SUPFAM" id="SSF53822">
    <property type="entry name" value="Periplasmic binding protein-like I"/>
    <property type="match status" value="1"/>
</dbReference>
<dbReference type="InterPro" id="IPR046335">
    <property type="entry name" value="LacI/GalR-like_sensor"/>
</dbReference>
<evidence type="ECO:0000259" key="5">
    <source>
        <dbReference type="Pfam" id="PF13377"/>
    </source>
</evidence>
<dbReference type="CDD" id="cd06267">
    <property type="entry name" value="PBP1_LacI_sugar_binding-like"/>
    <property type="match status" value="1"/>
</dbReference>
<comment type="caution">
    <text evidence="6">The sequence shown here is derived from an EMBL/GenBank/DDBJ whole genome shotgun (WGS) entry which is preliminary data.</text>
</comment>
<feature type="domain" description="Transcriptional regulator LacI/GalR-like sensor" evidence="5">
    <location>
        <begin position="228"/>
        <end position="384"/>
    </location>
</feature>